<dbReference type="InterPro" id="IPR010559">
    <property type="entry name" value="Sig_transdc_His_kin_internal"/>
</dbReference>
<dbReference type="Pfam" id="PF06580">
    <property type="entry name" value="His_kinase"/>
    <property type="match status" value="1"/>
</dbReference>
<gene>
    <name evidence="14" type="ORF">SAMN05421659_102163</name>
</gene>
<keyword evidence="9 12" id="KW-1133">Transmembrane helix</keyword>
<keyword evidence="2" id="KW-1003">Cell membrane</keyword>
<evidence type="ECO:0000256" key="4">
    <source>
        <dbReference type="ARBA" id="ARBA00022679"/>
    </source>
</evidence>
<dbReference type="PROSITE" id="PS50885">
    <property type="entry name" value="HAMP"/>
    <property type="match status" value="1"/>
</dbReference>
<dbReference type="Gene3D" id="3.30.565.10">
    <property type="entry name" value="Histidine kinase-like ATPase, C-terminal domain"/>
    <property type="match status" value="1"/>
</dbReference>
<dbReference type="PANTHER" id="PTHR34220:SF11">
    <property type="entry name" value="SENSOR PROTEIN KINASE HPTS"/>
    <property type="match status" value="1"/>
</dbReference>
<evidence type="ECO:0000259" key="13">
    <source>
        <dbReference type="PROSITE" id="PS50885"/>
    </source>
</evidence>
<keyword evidence="6" id="KW-0547">Nucleotide-binding</keyword>
<dbReference type="Pfam" id="PF00672">
    <property type="entry name" value="HAMP"/>
    <property type="match status" value="1"/>
</dbReference>
<dbReference type="InterPro" id="IPR003660">
    <property type="entry name" value="HAMP_dom"/>
</dbReference>
<keyword evidence="5 12" id="KW-0812">Transmembrane</keyword>
<protein>
    <submittedName>
        <fullName evidence="14">Histidine kinase-, DNA gyrase B-, and HSP90-like ATPase</fullName>
    </submittedName>
</protein>
<evidence type="ECO:0000256" key="5">
    <source>
        <dbReference type="ARBA" id="ARBA00022692"/>
    </source>
</evidence>
<keyword evidence="8" id="KW-0067">ATP-binding</keyword>
<feature type="domain" description="HAMP" evidence="13">
    <location>
        <begin position="212"/>
        <end position="265"/>
    </location>
</feature>
<evidence type="ECO:0000256" key="6">
    <source>
        <dbReference type="ARBA" id="ARBA00022741"/>
    </source>
</evidence>
<dbReference type="GO" id="GO:0000155">
    <property type="term" value="F:phosphorelay sensor kinase activity"/>
    <property type="evidence" value="ECO:0007669"/>
    <property type="project" value="InterPro"/>
</dbReference>
<evidence type="ECO:0000256" key="10">
    <source>
        <dbReference type="ARBA" id="ARBA00023012"/>
    </source>
</evidence>
<dbReference type="AlphaFoldDB" id="A0A1I0MVP1"/>
<evidence type="ECO:0000256" key="11">
    <source>
        <dbReference type="ARBA" id="ARBA00023136"/>
    </source>
</evidence>
<evidence type="ECO:0000256" key="12">
    <source>
        <dbReference type="SAM" id="Phobius"/>
    </source>
</evidence>
<dbReference type="Pfam" id="PF02518">
    <property type="entry name" value="HATPase_c"/>
    <property type="match status" value="1"/>
</dbReference>
<evidence type="ECO:0000256" key="3">
    <source>
        <dbReference type="ARBA" id="ARBA00022553"/>
    </source>
</evidence>
<dbReference type="STRING" id="99656.SAMN05421659_102163"/>
<keyword evidence="10" id="KW-0902">Two-component regulatory system</keyword>
<accession>A0A1I0MVP1</accession>
<dbReference type="GO" id="GO:0005524">
    <property type="term" value="F:ATP binding"/>
    <property type="evidence" value="ECO:0007669"/>
    <property type="project" value="UniProtKB-KW"/>
</dbReference>
<dbReference type="Proteomes" id="UP000199701">
    <property type="component" value="Unassembled WGS sequence"/>
</dbReference>
<keyword evidence="4" id="KW-0808">Transferase</keyword>
<evidence type="ECO:0000256" key="7">
    <source>
        <dbReference type="ARBA" id="ARBA00022777"/>
    </source>
</evidence>
<keyword evidence="11 12" id="KW-0472">Membrane</keyword>
<comment type="subcellular location">
    <subcellularLocation>
        <location evidence="1">Cell membrane</location>
        <topology evidence="1">Multi-pass membrane protein</topology>
    </subcellularLocation>
</comment>
<reference evidence="14 15" key="1">
    <citation type="submission" date="2016-10" db="EMBL/GenBank/DDBJ databases">
        <authorList>
            <person name="de Groot N.N."/>
        </authorList>
    </citation>
    <scope>NUCLEOTIDE SEQUENCE [LARGE SCALE GENOMIC DNA]</scope>
    <source>
        <strain evidence="14 15">DSM 9179</strain>
    </source>
</reference>
<sequence>MNHIKSKLRNKIQGITIQVKLITVFTLTSLIIMIVNIFMYFNINIMVNQLEQVYISNIKLNELSDTLGDVQAGMTDYLNTKTSDSIEDYYRYEQNYATLVNSLNGNVTSNPLGMMERNIKEMSQKYLTITNQAIEAKRGRNVEKYKLRYENAVELYDYINMYIYSLNNELFRNNSSNYEALSKSLQYLETISTVIMFMIALSSLVLITIVTKTITNPLKVLASKANQVAKGNFEVELVKVTTKDEVGVVSTAFNKMVISIQEYIRKLKDGMDKEREMEENELLIETHLKDAQLKYLQAQINPHFLFNTLNAGAQLAMMESADKTYEYVQHVADFFRYNVRKNNGTVTLKEEIELVDNYIYILNVRFSGKINFTKNIDERYLKIHTPSMILQPIIENSVNYGISNIDWAGLIELSVYEKSDKVCISIKDNGIGMSQELINEVMNSKLKTADLSKDSNGVGLDNVIARLHLFYEYEDVFNIISEGTNKGTEVLIYIPFMKGEYEDV</sequence>
<keyword evidence="15" id="KW-1185">Reference proteome</keyword>
<evidence type="ECO:0000256" key="8">
    <source>
        <dbReference type="ARBA" id="ARBA00022840"/>
    </source>
</evidence>
<dbReference type="EMBL" id="FOJI01000002">
    <property type="protein sequence ID" value="SEV92454.1"/>
    <property type="molecule type" value="Genomic_DNA"/>
</dbReference>
<dbReference type="SUPFAM" id="SSF55874">
    <property type="entry name" value="ATPase domain of HSP90 chaperone/DNA topoisomerase II/histidine kinase"/>
    <property type="match status" value="1"/>
</dbReference>
<keyword evidence="3" id="KW-0597">Phosphoprotein</keyword>
<feature type="transmembrane region" description="Helical" evidence="12">
    <location>
        <begin position="21"/>
        <end position="41"/>
    </location>
</feature>
<dbReference type="GO" id="GO:0005886">
    <property type="term" value="C:plasma membrane"/>
    <property type="evidence" value="ECO:0007669"/>
    <property type="project" value="UniProtKB-SubCell"/>
</dbReference>
<name>A0A1I0MVP1_9FIRM</name>
<dbReference type="SMART" id="SM00304">
    <property type="entry name" value="HAMP"/>
    <property type="match status" value="1"/>
</dbReference>
<dbReference type="SUPFAM" id="SSF158472">
    <property type="entry name" value="HAMP domain-like"/>
    <property type="match status" value="1"/>
</dbReference>
<evidence type="ECO:0000256" key="2">
    <source>
        <dbReference type="ARBA" id="ARBA00022475"/>
    </source>
</evidence>
<evidence type="ECO:0000256" key="1">
    <source>
        <dbReference type="ARBA" id="ARBA00004651"/>
    </source>
</evidence>
<dbReference type="OrthoDB" id="9809348at2"/>
<organism evidence="14 15">
    <name type="scientific">[Clostridium] fimetarium</name>
    <dbReference type="NCBI Taxonomy" id="99656"/>
    <lineage>
        <taxon>Bacteria</taxon>
        <taxon>Bacillati</taxon>
        <taxon>Bacillota</taxon>
        <taxon>Clostridia</taxon>
        <taxon>Lachnospirales</taxon>
        <taxon>Lachnospiraceae</taxon>
    </lineage>
</organism>
<evidence type="ECO:0000313" key="14">
    <source>
        <dbReference type="EMBL" id="SEV92454.1"/>
    </source>
</evidence>
<dbReference type="Gene3D" id="6.10.340.10">
    <property type="match status" value="1"/>
</dbReference>
<keyword evidence="7 14" id="KW-0418">Kinase</keyword>
<proteinExistence type="predicted"/>
<dbReference type="PANTHER" id="PTHR34220">
    <property type="entry name" value="SENSOR HISTIDINE KINASE YPDA"/>
    <property type="match status" value="1"/>
</dbReference>
<evidence type="ECO:0000256" key="9">
    <source>
        <dbReference type="ARBA" id="ARBA00022989"/>
    </source>
</evidence>
<dbReference type="InterPro" id="IPR003594">
    <property type="entry name" value="HATPase_dom"/>
</dbReference>
<dbReference type="InterPro" id="IPR036890">
    <property type="entry name" value="HATPase_C_sf"/>
</dbReference>
<dbReference type="CDD" id="cd06225">
    <property type="entry name" value="HAMP"/>
    <property type="match status" value="1"/>
</dbReference>
<evidence type="ECO:0000313" key="15">
    <source>
        <dbReference type="Proteomes" id="UP000199701"/>
    </source>
</evidence>
<dbReference type="InterPro" id="IPR050640">
    <property type="entry name" value="Bact_2-comp_sensor_kinase"/>
</dbReference>
<dbReference type="RefSeq" id="WP_092450529.1">
    <property type="nucleotide sequence ID" value="NZ_FOJI01000002.1"/>
</dbReference>